<organism evidence="2 3">
    <name type="scientific">[Candida] subhashii</name>
    <dbReference type="NCBI Taxonomy" id="561895"/>
    <lineage>
        <taxon>Eukaryota</taxon>
        <taxon>Fungi</taxon>
        <taxon>Dikarya</taxon>
        <taxon>Ascomycota</taxon>
        <taxon>Saccharomycotina</taxon>
        <taxon>Pichiomycetes</taxon>
        <taxon>Debaryomycetaceae</taxon>
        <taxon>Spathaspora</taxon>
    </lineage>
</organism>
<evidence type="ECO:0000256" key="1">
    <source>
        <dbReference type="SAM" id="MobiDB-lite"/>
    </source>
</evidence>
<dbReference type="RefSeq" id="XP_049263784.1">
    <property type="nucleotide sequence ID" value="XM_049406739.1"/>
</dbReference>
<protein>
    <submittedName>
        <fullName evidence="2">Uncharacterized protein</fullName>
    </submittedName>
</protein>
<accession>A0A8J5QIB8</accession>
<reference evidence="2 3" key="1">
    <citation type="journal article" date="2021" name="DNA Res.">
        <title>Genome analysis of Candida subhashii reveals its hybrid nature and dual mitochondrial genome conformations.</title>
        <authorList>
            <person name="Mixao V."/>
            <person name="Hegedusova E."/>
            <person name="Saus E."/>
            <person name="Pryszcz L.P."/>
            <person name="Cillingova A."/>
            <person name="Nosek J."/>
            <person name="Gabaldon T."/>
        </authorList>
    </citation>
    <scope>NUCLEOTIDE SEQUENCE [LARGE SCALE GENOMIC DNA]</scope>
    <source>
        <strain evidence="2 3">CBS 10753</strain>
    </source>
</reference>
<evidence type="ECO:0000313" key="2">
    <source>
        <dbReference type="EMBL" id="KAG7663552.1"/>
    </source>
</evidence>
<dbReference type="Proteomes" id="UP000694255">
    <property type="component" value="Unassembled WGS sequence"/>
</dbReference>
<keyword evidence="3" id="KW-1185">Reference proteome</keyword>
<dbReference type="EMBL" id="JAGSYN010000135">
    <property type="protein sequence ID" value="KAG7663552.1"/>
    <property type="molecule type" value="Genomic_DNA"/>
</dbReference>
<gene>
    <name evidence="2" type="ORF">J8A68_002937</name>
</gene>
<dbReference type="GeneID" id="73469738"/>
<comment type="caution">
    <text evidence="2">The sequence shown here is derived from an EMBL/GenBank/DDBJ whole genome shotgun (WGS) entry which is preliminary data.</text>
</comment>
<name>A0A8J5QIB8_9ASCO</name>
<proteinExistence type="predicted"/>
<feature type="region of interest" description="Disordered" evidence="1">
    <location>
        <begin position="89"/>
        <end position="133"/>
    </location>
</feature>
<dbReference type="AlphaFoldDB" id="A0A8J5QIB8"/>
<feature type="compositionally biased region" description="Low complexity" evidence="1">
    <location>
        <begin position="89"/>
        <end position="104"/>
    </location>
</feature>
<sequence length="162" mass="18269">MNSSATNNNNNTTNNISSRYNLPKFTNIPSQGQQQQHGYHQHQHQYHNPHAAHSYRVSSIDTSTGTIQLPASNTSMFLNPNDTSFAHTTRTISSSSTISTPSNTKRFQRQKHQQSHATSKKKSTSTSNAAQKTKNGRLIKTKLLNLQLRDFVIYLLLKFLEV</sequence>
<feature type="region of interest" description="Disordered" evidence="1">
    <location>
        <begin position="28"/>
        <end position="48"/>
    </location>
</feature>
<feature type="compositionally biased region" description="Basic residues" evidence="1">
    <location>
        <begin position="106"/>
        <end position="123"/>
    </location>
</feature>
<feature type="compositionally biased region" description="Low complexity" evidence="1">
    <location>
        <begin position="124"/>
        <end position="133"/>
    </location>
</feature>
<evidence type="ECO:0000313" key="3">
    <source>
        <dbReference type="Proteomes" id="UP000694255"/>
    </source>
</evidence>